<keyword evidence="2" id="KW-0614">Plasmid</keyword>
<dbReference type="PANTHER" id="PTHR16128:SF5">
    <property type="entry name" value="FAD_NAD(P)-BINDING OXIDOREDUCTASE FAMILY PROTEIN"/>
    <property type="match status" value="1"/>
</dbReference>
<dbReference type="AlphaFoldDB" id="A0A4Y5SSU9"/>
<dbReference type="InterPro" id="IPR002937">
    <property type="entry name" value="Amino_oxidase"/>
</dbReference>
<reference evidence="3" key="1">
    <citation type="submission" date="2019-05" db="EMBL/GenBank/DDBJ databases">
        <title>Tamlana fucoidanivorans sp. nov., isolated from the surface of algae collected from Fujian province in China.</title>
        <authorList>
            <person name="Li J."/>
        </authorList>
    </citation>
    <scope>NUCLEOTIDE SEQUENCE [LARGE SCALE GENOMIC DNA]</scope>
    <source>
        <strain evidence="3">2251</strain>
        <plasmid evidence="3">unnamed3</plasmid>
    </source>
</reference>
<evidence type="ECO:0000313" key="2">
    <source>
        <dbReference type="EMBL" id="QDA36587.1"/>
    </source>
</evidence>
<evidence type="ECO:0000259" key="1">
    <source>
        <dbReference type="Pfam" id="PF01593"/>
    </source>
</evidence>
<dbReference type="EMBL" id="CP040764">
    <property type="protein sequence ID" value="QDA36587.1"/>
    <property type="molecule type" value="Genomic_DNA"/>
</dbReference>
<proteinExistence type="predicted"/>
<gene>
    <name evidence="2" type="ORF">E4191_21035</name>
</gene>
<protein>
    <submittedName>
        <fullName evidence="2">FAD-dependent oxidoreductase</fullName>
    </submittedName>
</protein>
<feature type="domain" description="Amine oxidase" evidence="1">
    <location>
        <begin position="95"/>
        <end position="310"/>
    </location>
</feature>
<organism evidence="2 3">
    <name type="scientific">Paracoccus liaowanqingii</name>
    <dbReference type="NCBI Taxonomy" id="2560053"/>
    <lineage>
        <taxon>Bacteria</taxon>
        <taxon>Pseudomonadati</taxon>
        <taxon>Pseudomonadota</taxon>
        <taxon>Alphaproteobacteria</taxon>
        <taxon>Rhodobacterales</taxon>
        <taxon>Paracoccaceae</taxon>
        <taxon>Paracoccus</taxon>
    </lineage>
</organism>
<dbReference type="Pfam" id="PF13450">
    <property type="entry name" value="NAD_binding_8"/>
    <property type="match status" value="1"/>
</dbReference>
<dbReference type="SUPFAM" id="SSF51905">
    <property type="entry name" value="FAD/NAD(P)-binding domain"/>
    <property type="match status" value="1"/>
</dbReference>
<geneLocation type="plasmid" evidence="2 3">
    <name>unnamed3</name>
</geneLocation>
<dbReference type="GO" id="GO:0016491">
    <property type="term" value="F:oxidoreductase activity"/>
    <property type="evidence" value="ECO:0007669"/>
    <property type="project" value="InterPro"/>
</dbReference>
<dbReference type="Pfam" id="PF01593">
    <property type="entry name" value="Amino_oxidase"/>
    <property type="match status" value="1"/>
</dbReference>
<dbReference type="Gene3D" id="3.50.50.60">
    <property type="entry name" value="FAD/NAD(P)-binding domain"/>
    <property type="match status" value="1"/>
</dbReference>
<dbReference type="InterPro" id="IPR036188">
    <property type="entry name" value="FAD/NAD-bd_sf"/>
</dbReference>
<name>A0A4Y5SSU9_9RHOB</name>
<dbReference type="KEGG" id="plia:E4191_21035"/>
<dbReference type="Gene3D" id="3.90.660.10">
    <property type="match status" value="1"/>
</dbReference>
<dbReference type="PRINTS" id="PR00419">
    <property type="entry name" value="ADXRDTASE"/>
</dbReference>
<dbReference type="RefSeq" id="WP_139616305.1">
    <property type="nucleotide sequence ID" value="NZ_CP040764.1"/>
</dbReference>
<dbReference type="PANTHER" id="PTHR16128">
    <property type="entry name" value="FAD/NAD(P)-BINDING OXIDOREDUCTASE FAMILY PROTEIN"/>
    <property type="match status" value="1"/>
</dbReference>
<dbReference type="Proteomes" id="UP000296374">
    <property type="component" value="Plasmid unnamed3"/>
</dbReference>
<accession>A0A4Y5SSU9</accession>
<evidence type="ECO:0000313" key="3">
    <source>
        <dbReference type="Proteomes" id="UP000296374"/>
    </source>
</evidence>
<sequence length="314" mass="32706">MSERIRVAIIGAGLAGLTCAGRLAQAGLSVTLFDKGRGPGGRLATRRAEGGLRFDHGAPWLAASDPGLAACLDGLISGGHAAPWPDADPHAVTGLPGMSAIPKALAAGLDVRQGAMVTALKRQDRVWHLGGEGIAHQADLVVLAIPAPQARDLLGADHPFAADLGQISYHACVTLMAGLDPAAPRPFVHRRCQGALHQIWQDGAKPGRADLPLTPWVAHADPDWSMAHIDLPFAELAELMAPLLLAELGADAAHLRHSAAHRWLYARTDRALGRPFLADDASGLVAGGDWALGSDAAHAWDSGQAMAAHLLARP</sequence>